<dbReference type="Pfam" id="PF10115">
    <property type="entry name" value="HlyU"/>
    <property type="match status" value="1"/>
</dbReference>
<proteinExistence type="predicted"/>
<gene>
    <name evidence="2" type="ORF">WNY59_07190</name>
</gene>
<dbReference type="Proteomes" id="UP001477870">
    <property type="component" value="Unassembled WGS sequence"/>
</dbReference>
<accession>A0ABU9T5G2</accession>
<sequence length="104" mass="11274">MAGFLKRLFGGGEGKTSNPADLQPNEVYKDVEIRANPIKDSSGQWRVAGMITKNIDGVSASRKFIRADLVQNQDEAIAASVNKAKMIIDQNGPSLWQGDDSQPV</sequence>
<organism evidence="2 3">
    <name type="scientific">Ahrensia kielensis</name>
    <dbReference type="NCBI Taxonomy" id="76980"/>
    <lineage>
        <taxon>Bacteria</taxon>
        <taxon>Pseudomonadati</taxon>
        <taxon>Pseudomonadota</taxon>
        <taxon>Alphaproteobacteria</taxon>
        <taxon>Hyphomicrobiales</taxon>
        <taxon>Ahrensiaceae</taxon>
        <taxon>Ahrensia</taxon>
    </lineage>
</organism>
<evidence type="ECO:0000313" key="2">
    <source>
        <dbReference type="EMBL" id="MEM5501373.1"/>
    </source>
</evidence>
<feature type="region of interest" description="Disordered" evidence="1">
    <location>
        <begin position="1"/>
        <end position="23"/>
    </location>
</feature>
<dbReference type="EMBL" id="JBBMQO010000003">
    <property type="protein sequence ID" value="MEM5501373.1"/>
    <property type="molecule type" value="Genomic_DNA"/>
</dbReference>
<evidence type="ECO:0000313" key="3">
    <source>
        <dbReference type="Proteomes" id="UP001477870"/>
    </source>
</evidence>
<evidence type="ECO:0000256" key="1">
    <source>
        <dbReference type="SAM" id="MobiDB-lite"/>
    </source>
</evidence>
<keyword evidence="3" id="KW-1185">Reference proteome</keyword>
<reference evidence="2 3" key="1">
    <citation type="submission" date="2024-03" db="EMBL/GenBank/DDBJ databases">
        <title>Community enrichment and isolation of bacterial strains for fucoidan degradation.</title>
        <authorList>
            <person name="Sichert A."/>
        </authorList>
    </citation>
    <scope>NUCLEOTIDE SEQUENCE [LARGE SCALE GENOMIC DNA]</scope>
    <source>
        <strain evidence="2 3">AS62</strain>
    </source>
</reference>
<comment type="caution">
    <text evidence="2">The sequence shown here is derived from an EMBL/GenBank/DDBJ whole genome shotgun (WGS) entry which is preliminary data.</text>
</comment>
<dbReference type="RefSeq" id="WP_342847887.1">
    <property type="nucleotide sequence ID" value="NZ_JBBMQO010000003.1"/>
</dbReference>
<dbReference type="InterPro" id="IPR018772">
    <property type="entry name" value="Transcription_activator_HlyU"/>
</dbReference>
<name>A0ABU9T5G2_9HYPH</name>
<protein>
    <submittedName>
        <fullName evidence="2">HlyU family transcriptional regulator</fullName>
    </submittedName>
</protein>